<dbReference type="Gene3D" id="3.40.50.1820">
    <property type="entry name" value="alpha/beta hydrolase"/>
    <property type="match status" value="1"/>
</dbReference>
<evidence type="ECO:0000259" key="4">
    <source>
        <dbReference type="Pfam" id="PF03893"/>
    </source>
</evidence>
<evidence type="ECO:0008006" key="7">
    <source>
        <dbReference type="Google" id="ProtNLM"/>
    </source>
</evidence>
<dbReference type="GO" id="GO:0016042">
    <property type="term" value="P:lipid catabolic process"/>
    <property type="evidence" value="ECO:0007669"/>
    <property type="project" value="InterPro"/>
</dbReference>
<feature type="region of interest" description="Disordered" evidence="2">
    <location>
        <begin position="530"/>
        <end position="554"/>
    </location>
</feature>
<gene>
    <name evidence="5" type="ORF">FH972_003520</name>
</gene>
<dbReference type="InterPro" id="IPR005592">
    <property type="entry name" value="Mono/diacylglycerol_lipase_N"/>
</dbReference>
<reference evidence="5 6" key="1">
    <citation type="submission" date="2019-06" db="EMBL/GenBank/DDBJ databases">
        <title>A chromosomal-level reference genome of Carpinus fangiana (Coryloideae, Betulaceae).</title>
        <authorList>
            <person name="Yang X."/>
            <person name="Wang Z."/>
            <person name="Zhang L."/>
            <person name="Hao G."/>
            <person name="Liu J."/>
            <person name="Yang Y."/>
        </authorList>
    </citation>
    <scope>NUCLEOTIDE SEQUENCE [LARGE SCALE GENOMIC DNA]</scope>
    <source>
        <strain evidence="5">Cfa_2016G</strain>
        <tissue evidence="5">Leaf</tissue>
    </source>
</reference>
<dbReference type="OrthoDB" id="438440at2759"/>
<feature type="compositionally biased region" description="Polar residues" evidence="2">
    <location>
        <begin position="535"/>
        <end position="548"/>
    </location>
</feature>
<keyword evidence="6" id="KW-1185">Reference proteome</keyword>
<dbReference type="Pfam" id="PF03893">
    <property type="entry name" value="Lipase3_N"/>
    <property type="match status" value="1"/>
</dbReference>
<sequence>MATATMATAAGAAALLYYTLNQKLQSRRSHGDDDGNDSDAPDHTPLVNDRVSHRLIQAPATWLDTISTLSETLRFTYSETLGKWPIGDLAFGISFLLKRQGNLHVGSVFGGKDSLLLKGPDIIAELRYLLNLLTLCWHFSKKPFPLFLEETGYSKENVLLQEPKAGILKPAFTILVDHGAECFLLLIRGTHSIKDTLTAATGAVVPFHHSVVHEGGVSNLVLGYAHCGMVAAARWIAKLATPCLIKALGQYPGYKIKIVGHSLGGGTAALLTYILREQKEFSTTSCVTFAPAACMTWELAESGNAFITSVINGADLVPTFSAASVDDLRVEVVMKRAQSMAQAAWTRPGLRLSSWSCMGPRHRATAARATSKEEGSSPDSSATNVEASDELLSSSQDTATTTAIETIEVAVSSSVGMEWTPEMECYSDEIGPNVDGIADLNGVEDLISHNSHEDCMTEVELWQQLEHGLYDRTDGEEADVVKEIREEEAAAIAEVSEDQPESSTREINEVRRFYPPGKIMHIVTLLCDDAESESDGSPTTSGSENGQPEETKVGIFLTPRSLYSKLRLSQTMVSDHFMPVYRRQIERLIKDFEEEEGLNNDHKTGEPGCLERSVHCFAAIGKDYDGRHQFDALTAET</sequence>
<dbReference type="Proteomes" id="UP000327013">
    <property type="component" value="Chromosome 1"/>
</dbReference>
<dbReference type="SUPFAM" id="SSF53474">
    <property type="entry name" value="alpha/beta-Hydrolases"/>
    <property type="match status" value="1"/>
</dbReference>
<dbReference type="Pfam" id="PF01764">
    <property type="entry name" value="Lipase_3"/>
    <property type="match status" value="1"/>
</dbReference>
<evidence type="ECO:0000256" key="2">
    <source>
        <dbReference type="SAM" id="MobiDB-lite"/>
    </source>
</evidence>
<accession>A0A5N6QIQ2</accession>
<protein>
    <recommendedName>
        <fullName evidence="7">Fungal lipase-like domain-containing protein</fullName>
    </recommendedName>
</protein>
<feature type="region of interest" description="Disordered" evidence="2">
    <location>
        <begin position="363"/>
        <end position="400"/>
    </location>
</feature>
<feature type="domain" description="Mono-/di-acylglycerol lipase N-terminal" evidence="4">
    <location>
        <begin position="50"/>
        <end position="129"/>
    </location>
</feature>
<name>A0A5N6QIQ2_9ROSI</name>
<feature type="domain" description="Fungal lipase-type" evidence="3">
    <location>
        <begin position="185"/>
        <end position="322"/>
    </location>
</feature>
<organism evidence="5 6">
    <name type="scientific">Carpinus fangiana</name>
    <dbReference type="NCBI Taxonomy" id="176857"/>
    <lineage>
        <taxon>Eukaryota</taxon>
        <taxon>Viridiplantae</taxon>
        <taxon>Streptophyta</taxon>
        <taxon>Embryophyta</taxon>
        <taxon>Tracheophyta</taxon>
        <taxon>Spermatophyta</taxon>
        <taxon>Magnoliopsida</taxon>
        <taxon>eudicotyledons</taxon>
        <taxon>Gunneridae</taxon>
        <taxon>Pentapetalae</taxon>
        <taxon>rosids</taxon>
        <taxon>fabids</taxon>
        <taxon>Fagales</taxon>
        <taxon>Betulaceae</taxon>
        <taxon>Carpinus</taxon>
    </lineage>
</organism>
<feature type="compositionally biased region" description="Polar residues" evidence="2">
    <location>
        <begin position="377"/>
        <end position="397"/>
    </location>
</feature>
<dbReference type="InterPro" id="IPR002921">
    <property type="entry name" value="Fungal_lipase-type"/>
</dbReference>
<evidence type="ECO:0000259" key="3">
    <source>
        <dbReference type="Pfam" id="PF01764"/>
    </source>
</evidence>
<proteinExistence type="predicted"/>
<dbReference type="PANTHER" id="PTHR46023:SF5">
    <property type="entry name" value="OS02G0780700 PROTEIN"/>
    <property type="match status" value="1"/>
</dbReference>
<dbReference type="AlphaFoldDB" id="A0A5N6QIQ2"/>
<dbReference type="InterPro" id="IPR029058">
    <property type="entry name" value="AB_hydrolase_fold"/>
</dbReference>
<dbReference type="CDD" id="cd00519">
    <property type="entry name" value="Lipase_3"/>
    <property type="match status" value="1"/>
</dbReference>
<dbReference type="GO" id="GO:0016787">
    <property type="term" value="F:hydrolase activity"/>
    <property type="evidence" value="ECO:0007669"/>
    <property type="project" value="UniProtKB-KW"/>
</dbReference>
<evidence type="ECO:0000313" key="5">
    <source>
        <dbReference type="EMBL" id="KAE7999035.1"/>
    </source>
</evidence>
<dbReference type="PANTHER" id="PTHR46023">
    <property type="entry name" value="LIPASE CLASS 3 PROTEIN-LIKE"/>
    <property type="match status" value="1"/>
</dbReference>
<dbReference type="EMBL" id="CM017321">
    <property type="protein sequence ID" value="KAE7999035.1"/>
    <property type="molecule type" value="Genomic_DNA"/>
</dbReference>
<keyword evidence="1" id="KW-0378">Hydrolase</keyword>
<evidence type="ECO:0000256" key="1">
    <source>
        <dbReference type="ARBA" id="ARBA00022801"/>
    </source>
</evidence>
<evidence type="ECO:0000313" key="6">
    <source>
        <dbReference type="Proteomes" id="UP000327013"/>
    </source>
</evidence>